<gene>
    <name evidence="2" type="ORF">ANN_02565</name>
</gene>
<feature type="domain" description="CHK kinase-like" evidence="1">
    <location>
        <begin position="140"/>
        <end position="335"/>
    </location>
</feature>
<organism evidence="2 3">
    <name type="scientific">Periplaneta americana</name>
    <name type="common">American cockroach</name>
    <name type="synonym">Blatta americana</name>
    <dbReference type="NCBI Taxonomy" id="6978"/>
    <lineage>
        <taxon>Eukaryota</taxon>
        <taxon>Metazoa</taxon>
        <taxon>Ecdysozoa</taxon>
        <taxon>Arthropoda</taxon>
        <taxon>Hexapoda</taxon>
        <taxon>Insecta</taxon>
        <taxon>Pterygota</taxon>
        <taxon>Neoptera</taxon>
        <taxon>Polyneoptera</taxon>
        <taxon>Dictyoptera</taxon>
        <taxon>Blattodea</taxon>
        <taxon>Blattoidea</taxon>
        <taxon>Blattidae</taxon>
        <taxon>Blattinae</taxon>
        <taxon>Periplaneta</taxon>
    </lineage>
</organism>
<dbReference type="PANTHER" id="PTHR11012:SF55">
    <property type="entry name" value="BHLH DOMAIN-CONTAINING PROTEIN"/>
    <property type="match status" value="1"/>
</dbReference>
<dbReference type="Gene3D" id="3.90.1200.10">
    <property type="match status" value="1"/>
</dbReference>
<dbReference type="InterPro" id="IPR004119">
    <property type="entry name" value="EcKL"/>
</dbReference>
<proteinExistence type="predicted"/>
<keyword evidence="3" id="KW-1185">Reference proteome</keyword>
<accession>A0ABQ8U121</accession>
<reference evidence="2 3" key="1">
    <citation type="journal article" date="2022" name="Allergy">
        <title>Genome assembly and annotation of Periplaneta americana reveal a comprehensive cockroach allergen profile.</title>
        <authorList>
            <person name="Wang L."/>
            <person name="Xiong Q."/>
            <person name="Saelim N."/>
            <person name="Wang L."/>
            <person name="Nong W."/>
            <person name="Wan A.T."/>
            <person name="Shi M."/>
            <person name="Liu X."/>
            <person name="Cao Q."/>
            <person name="Hui J.H.L."/>
            <person name="Sookrung N."/>
            <person name="Leung T.F."/>
            <person name="Tungtrongchitr A."/>
            <person name="Tsui S.K.W."/>
        </authorList>
    </citation>
    <scope>NUCLEOTIDE SEQUENCE [LARGE SCALE GENOMIC DNA]</scope>
    <source>
        <strain evidence="2">PWHHKU_190912</strain>
    </source>
</reference>
<name>A0ABQ8U121_PERAM</name>
<sequence>MQDINQQDLESLLRPQLGDEIIVESFTSKFLTQPGENYGSTMLALEVNIIKGEDKATRRKFNLVAKLVPPPGFLWKIFDPPNTALKEILCYISVKEEYEKLQKEKCVPKEKFIDVFPRCYGARTTLSKEIGEKADENTVLLLENLKILNYRLGDRKKGLDLTHTRLAVSQLARFHAMSIALKILKPQVFKDTVLKACKPYNLGLNDEEMRANTPMLINVVKIIPECEMYADRVLQAIERCIQQELDKSLVPPCELYATIVHTDFWVNNMMFKYDPNDENIPVDIKFVDFQTIIYSSSVRDLIFFLYTSTEERIIPNHYDELISLYHDNFTDCLKLTGCDTSAYTFQSLLDEIDTFAPVEANHILFMLTPICADKDEVPQSLSEIDSFSTVFPEPNSAQKWKTKQFIIDFVKRGWI</sequence>
<dbReference type="Proteomes" id="UP001148838">
    <property type="component" value="Unassembled WGS sequence"/>
</dbReference>
<evidence type="ECO:0000313" key="3">
    <source>
        <dbReference type="Proteomes" id="UP001148838"/>
    </source>
</evidence>
<dbReference type="InterPro" id="IPR015897">
    <property type="entry name" value="CHK_kinase-like"/>
</dbReference>
<comment type="caution">
    <text evidence="2">The sequence shown here is derived from an EMBL/GenBank/DDBJ whole genome shotgun (WGS) entry which is preliminary data.</text>
</comment>
<protein>
    <recommendedName>
        <fullName evidence="1">CHK kinase-like domain-containing protein</fullName>
    </recommendedName>
</protein>
<evidence type="ECO:0000259" key="1">
    <source>
        <dbReference type="SMART" id="SM00587"/>
    </source>
</evidence>
<dbReference type="SMART" id="SM00587">
    <property type="entry name" value="CHK"/>
    <property type="match status" value="1"/>
</dbReference>
<dbReference type="SUPFAM" id="SSF56112">
    <property type="entry name" value="Protein kinase-like (PK-like)"/>
    <property type="match status" value="1"/>
</dbReference>
<dbReference type="InterPro" id="IPR011009">
    <property type="entry name" value="Kinase-like_dom_sf"/>
</dbReference>
<dbReference type="EMBL" id="JAJSOF020000001">
    <property type="protein sequence ID" value="KAJ4451125.1"/>
    <property type="molecule type" value="Genomic_DNA"/>
</dbReference>
<dbReference type="Pfam" id="PF02958">
    <property type="entry name" value="EcKL"/>
    <property type="match status" value="1"/>
</dbReference>
<dbReference type="PANTHER" id="PTHR11012">
    <property type="entry name" value="PROTEIN KINASE-LIKE DOMAIN-CONTAINING"/>
    <property type="match status" value="1"/>
</dbReference>
<evidence type="ECO:0000313" key="2">
    <source>
        <dbReference type="EMBL" id="KAJ4451125.1"/>
    </source>
</evidence>